<keyword evidence="2" id="KW-0853">WD repeat</keyword>
<dbReference type="PROSITE" id="PS50011">
    <property type="entry name" value="PROTEIN_KINASE_DOM"/>
    <property type="match status" value="1"/>
</dbReference>
<dbReference type="Gene3D" id="3.30.200.20">
    <property type="entry name" value="Phosphorylase Kinase, domain 1"/>
    <property type="match status" value="1"/>
</dbReference>
<keyword evidence="5" id="KW-1185">Reference proteome</keyword>
<dbReference type="PANTHER" id="PTHR45647:SF43">
    <property type="entry name" value="OS10G0100500 PROTEIN"/>
    <property type="match status" value="1"/>
</dbReference>
<dbReference type="Proteomes" id="UP000265515">
    <property type="component" value="Unassembled WGS sequence"/>
</dbReference>
<organism evidence="4 5">
    <name type="scientific">Chara braunii</name>
    <name type="common">Braun's stonewort</name>
    <dbReference type="NCBI Taxonomy" id="69332"/>
    <lineage>
        <taxon>Eukaryota</taxon>
        <taxon>Viridiplantae</taxon>
        <taxon>Streptophyta</taxon>
        <taxon>Charophyceae</taxon>
        <taxon>Charales</taxon>
        <taxon>Characeae</taxon>
        <taxon>Chara</taxon>
    </lineage>
</organism>
<dbReference type="Gene3D" id="1.10.510.10">
    <property type="entry name" value="Transferase(Phosphotransferase) domain 1"/>
    <property type="match status" value="1"/>
</dbReference>
<dbReference type="SUPFAM" id="SSF56112">
    <property type="entry name" value="Protein kinase-like (PK-like)"/>
    <property type="match status" value="1"/>
</dbReference>
<evidence type="ECO:0000256" key="1">
    <source>
        <dbReference type="ARBA" id="ARBA00022786"/>
    </source>
</evidence>
<dbReference type="GO" id="GO:0005524">
    <property type="term" value="F:ATP binding"/>
    <property type="evidence" value="ECO:0007669"/>
    <property type="project" value="InterPro"/>
</dbReference>
<dbReference type="AlphaFoldDB" id="A0A388LMA7"/>
<feature type="repeat" description="WD" evidence="2">
    <location>
        <begin position="56"/>
        <end position="97"/>
    </location>
</feature>
<dbReference type="SMART" id="SM00320">
    <property type="entry name" value="WD40"/>
    <property type="match status" value="2"/>
</dbReference>
<dbReference type="InterPro" id="IPR015943">
    <property type="entry name" value="WD40/YVTN_repeat-like_dom_sf"/>
</dbReference>
<dbReference type="PROSITE" id="PS50082">
    <property type="entry name" value="WD_REPEATS_2"/>
    <property type="match status" value="1"/>
</dbReference>
<dbReference type="EMBL" id="BFEA01000437">
    <property type="protein sequence ID" value="GBG83365.1"/>
    <property type="molecule type" value="Genomic_DNA"/>
</dbReference>
<evidence type="ECO:0000259" key="3">
    <source>
        <dbReference type="PROSITE" id="PS50011"/>
    </source>
</evidence>
<dbReference type="InterPro" id="IPR036322">
    <property type="entry name" value="WD40_repeat_dom_sf"/>
</dbReference>
<feature type="domain" description="Protein kinase" evidence="3">
    <location>
        <begin position="314"/>
        <end position="592"/>
    </location>
</feature>
<name>A0A388LMA7_CHABU</name>
<evidence type="ECO:0000256" key="2">
    <source>
        <dbReference type="PROSITE-ProRule" id="PRU00221"/>
    </source>
</evidence>
<keyword evidence="1" id="KW-0833">Ubl conjugation pathway</keyword>
<dbReference type="PROSITE" id="PS50294">
    <property type="entry name" value="WD_REPEATS_REGION"/>
    <property type="match status" value="1"/>
</dbReference>
<dbReference type="Pfam" id="PF07714">
    <property type="entry name" value="PK_Tyr_Ser-Thr"/>
    <property type="match status" value="1"/>
</dbReference>
<proteinExistence type="predicted"/>
<dbReference type="InterPro" id="IPR001245">
    <property type="entry name" value="Ser-Thr/Tyr_kinase_cat_dom"/>
</dbReference>
<dbReference type="GO" id="GO:0004672">
    <property type="term" value="F:protein kinase activity"/>
    <property type="evidence" value="ECO:0007669"/>
    <property type="project" value="InterPro"/>
</dbReference>
<comment type="caution">
    <text evidence="4">The sequence shown here is derived from an EMBL/GenBank/DDBJ whole genome shotgun (WGS) entry which is preliminary data.</text>
</comment>
<sequence length="613" mass="68718">MAVLQTFKESESFSGAGGVSSMRFCARPERSLLISGHAYGTLKVWDYQRKECVATLDVHEQDVVQAFFHPQLPYILSASDDGTIMVWSDSNYQPQYTLASGLNGLSCGVLCRNDSMLVLSCKEAVRFITIEHDDPKSDFEKRERMEEGDAREESDKRLWFEKTDACNMKSLISELISVRAKRGALEEGLEKWRETHAQSINELETELTNVRMERPALGERLQYESEVEKGEYSQRVKQLEGGIGNLLVDREALKERFKESKARVPDLESRLEMEGGVGEGSERFDGVPSVVPKVDSHPFREFSLDELNTTTNDFHDDCKVEHRHYGCVYAGKITPVVVKRFEGGNNMTRDKHVQLTRDFVDLLKSLEHPHVQKMLGVCYRGNCLVYEHMANGNVKEWISSTHGSRRGFLPWYIRLQIMAQVAQALAFLHSSKSLGGGPIIHRAIKPENVLLGTSNFVAKLAEVDAVLIAAEVKDDDDVEPGMQMPRRVESVDAQYVAQEFLRTGVFTQQTDIYAFGITILEILSGKFADAFGIMEDAVEDPAIFTNALDPNAGSWDVDLAMEAAQVGLRCANPNRRLRPSMLTGEGAILPALESIAQKVQLADSIEDVERRRG</sequence>
<evidence type="ECO:0000313" key="4">
    <source>
        <dbReference type="EMBL" id="GBG83365.1"/>
    </source>
</evidence>
<protein>
    <recommendedName>
        <fullName evidence="3">Protein kinase domain-containing protein</fullName>
    </recommendedName>
</protein>
<dbReference type="Pfam" id="PF00400">
    <property type="entry name" value="WD40"/>
    <property type="match status" value="1"/>
</dbReference>
<evidence type="ECO:0000313" key="5">
    <source>
        <dbReference type="Proteomes" id="UP000265515"/>
    </source>
</evidence>
<dbReference type="Gramene" id="GBG83365">
    <property type="protein sequence ID" value="GBG83365"/>
    <property type="gene ID" value="CBR_g37079"/>
</dbReference>
<dbReference type="InterPro" id="IPR000719">
    <property type="entry name" value="Prot_kinase_dom"/>
</dbReference>
<gene>
    <name evidence="4" type="ORF">CBR_g37079</name>
</gene>
<dbReference type="Gene3D" id="2.130.10.10">
    <property type="entry name" value="YVTN repeat-like/Quinoprotein amine dehydrogenase"/>
    <property type="match status" value="1"/>
</dbReference>
<accession>A0A388LMA7</accession>
<dbReference type="OrthoDB" id="6071166at2759"/>
<dbReference type="InterPro" id="IPR001680">
    <property type="entry name" value="WD40_rpt"/>
</dbReference>
<dbReference type="PANTHER" id="PTHR45647">
    <property type="entry name" value="OS02G0152300 PROTEIN"/>
    <property type="match status" value="1"/>
</dbReference>
<dbReference type="InterPro" id="IPR011009">
    <property type="entry name" value="Kinase-like_dom_sf"/>
</dbReference>
<dbReference type="InterPro" id="IPR051348">
    <property type="entry name" value="U-box_ubiquitin_ligases"/>
</dbReference>
<dbReference type="SUPFAM" id="SSF50978">
    <property type="entry name" value="WD40 repeat-like"/>
    <property type="match status" value="1"/>
</dbReference>
<reference evidence="4 5" key="1">
    <citation type="journal article" date="2018" name="Cell">
        <title>The Chara Genome: Secondary Complexity and Implications for Plant Terrestrialization.</title>
        <authorList>
            <person name="Nishiyama T."/>
            <person name="Sakayama H."/>
            <person name="Vries J.D."/>
            <person name="Buschmann H."/>
            <person name="Saint-Marcoux D."/>
            <person name="Ullrich K.K."/>
            <person name="Haas F.B."/>
            <person name="Vanderstraeten L."/>
            <person name="Becker D."/>
            <person name="Lang D."/>
            <person name="Vosolsobe S."/>
            <person name="Rombauts S."/>
            <person name="Wilhelmsson P.K.I."/>
            <person name="Janitza P."/>
            <person name="Kern R."/>
            <person name="Heyl A."/>
            <person name="Rumpler F."/>
            <person name="Villalobos L.I.A.C."/>
            <person name="Clay J.M."/>
            <person name="Skokan R."/>
            <person name="Toyoda A."/>
            <person name="Suzuki Y."/>
            <person name="Kagoshima H."/>
            <person name="Schijlen E."/>
            <person name="Tajeshwar N."/>
            <person name="Catarino B."/>
            <person name="Hetherington A.J."/>
            <person name="Saltykova A."/>
            <person name="Bonnot C."/>
            <person name="Breuninger H."/>
            <person name="Symeonidi A."/>
            <person name="Radhakrishnan G.V."/>
            <person name="Van Nieuwerburgh F."/>
            <person name="Deforce D."/>
            <person name="Chang C."/>
            <person name="Karol K.G."/>
            <person name="Hedrich R."/>
            <person name="Ulvskov P."/>
            <person name="Glockner G."/>
            <person name="Delwiche C.F."/>
            <person name="Petrasek J."/>
            <person name="Van de Peer Y."/>
            <person name="Friml J."/>
            <person name="Beilby M."/>
            <person name="Dolan L."/>
            <person name="Kohara Y."/>
            <person name="Sugano S."/>
            <person name="Fujiyama A."/>
            <person name="Delaux P.-M."/>
            <person name="Quint M."/>
            <person name="TheiBen G."/>
            <person name="Hagemann M."/>
            <person name="Harholt J."/>
            <person name="Dunand C."/>
            <person name="Zachgo S."/>
            <person name="Langdale J."/>
            <person name="Maumus F."/>
            <person name="Straeten D.V.D."/>
            <person name="Gould S.B."/>
            <person name="Rensing S.A."/>
        </authorList>
    </citation>
    <scope>NUCLEOTIDE SEQUENCE [LARGE SCALE GENOMIC DNA]</scope>
    <source>
        <strain evidence="4 5">S276</strain>
    </source>
</reference>